<protein>
    <recommendedName>
        <fullName evidence="6">Protein RER1</fullName>
    </recommendedName>
</protein>
<dbReference type="GO" id="GO:0005783">
    <property type="term" value="C:endoplasmic reticulum"/>
    <property type="evidence" value="ECO:0007669"/>
    <property type="project" value="GOC"/>
</dbReference>
<dbReference type="PANTHER" id="PTHR10743:SF0">
    <property type="entry name" value="PROTEIN RER1"/>
    <property type="match status" value="1"/>
</dbReference>
<keyword evidence="5 6" id="KW-0472">Membrane</keyword>
<dbReference type="Proteomes" id="UP000077755">
    <property type="component" value="Chromosome 6"/>
</dbReference>
<feature type="region of interest" description="Disordered" evidence="7">
    <location>
        <begin position="1"/>
        <end position="21"/>
    </location>
</feature>
<feature type="transmembrane region" description="Helical" evidence="8">
    <location>
        <begin position="150"/>
        <end position="167"/>
    </location>
</feature>
<evidence type="ECO:0000256" key="8">
    <source>
        <dbReference type="SAM" id="Phobius"/>
    </source>
</evidence>
<evidence type="ECO:0000256" key="6">
    <source>
        <dbReference type="PIRNR" id="PIRNR016013"/>
    </source>
</evidence>
<dbReference type="PANTHER" id="PTHR10743">
    <property type="entry name" value="PROTEIN RER1"/>
    <property type="match status" value="1"/>
</dbReference>
<evidence type="ECO:0000313" key="9">
    <source>
        <dbReference type="EMBL" id="WOH04275.1"/>
    </source>
</evidence>
<dbReference type="AlphaFoldDB" id="A0AAF0XA50"/>
<evidence type="ECO:0000256" key="7">
    <source>
        <dbReference type="SAM" id="MobiDB-lite"/>
    </source>
</evidence>
<dbReference type="PIRSF" id="PIRSF016013">
    <property type="entry name" value="AtER_Rer1p"/>
    <property type="match status" value="1"/>
</dbReference>
<comment type="function">
    <text evidence="6">Involved in the retrieval of endoplasmic reticulum membrane proteins from the early Golgi compartment.</text>
</comment>
<reference evidence="9" key="2">
    <citation type="submission" date="2022-03" db="EMBL/GenBank/DDBJ databases">
        <title>Draft title - Genomic analysis of global carrot germplasm unveils the trajectory of domestication and the origin of high carotenoid orange carrot.</title>
        <authorList>
            <person name="Iorizzo M."/>
            <person name="Ellison S."/>
            <person name="Senalik D."/>
            <person name="Macko-Podgorni A."/>
            <person name="Grzebelus D."/>
            <person name="Bostan H."/>
            <person name="Rolling W."/>
            <person name="Curaba J."/>
            <person name="Simon P."/>
        </authorList>
    </citation>
    <scope>NUCLEOTIDE SEQUENCE</scope>
    <source>
        <tissue evidence="9">Leaf</tissue>
    </source>
</reference>
<proteinExistence type="inferred from homology"/>
<keyword evidence="4 8" id="KW-1133">Transmembrane helix</keyword>
<evidence type="ECO:0000256" key="4">
    <source>
        <dbReference type="ARBA" id="ARBA00022989"/>
    </source>
</evidence>
<comment type="similarity">
    <text evidence="2 6">Belongs to the RER1 family.</text>
</comment>
<dbReference type="GO" id="GO:0006890">
    <property type="term" value="P:retrograde vesicle-mediated transport, Golgi to endoplasmic reticulum"/>
    <property type="evidence" value="ECO:0007669"/>
    <property type="project" value="TreeGrafter"/>
</dbReference>
<reference evidence="9" key="1">
    <citation type="journal article" date="2016" name="Nat. Genet.">
        <title>A high-quality carrot genome assembly provides new insights into carotenoid accumulation and asterid genome evolution.</title>
        <authorList>
            <person name="Iorizzo M."/>
            <person name="Ellison S."/>
            <person name="Senalik D."/>
            <person name="Zeng P."/>
            <person name="Satapoomin P."/>
            <person name="Huang J."/>
            <person name="Bowman M."/>
            <person name="Iovene M."/>
            <person name="Sanseverino W."/>
            <person name="Cavagnaro P."/>
            <person name="Yildiz M."/>
            <person name="Macko-Podgorni A."/>
            <person name="Moranska E."/>
            <person name="Grzebelus E."/>
            <person name="Grzebelus D."/>
            <person name="Ashrafi H."/>
            <person name="Zheng Z."/>
            <person name="Cheng S."/>
            <person name="Spooner D."/>
            <person name="Van Deynze A."/>
            <person name="Simon P."/>
        </authorList>
    </citation>
    <scope>NUCLEOTIDE SEQUENCE</scope>
    <source>
        <tissue evidence="9">Leaf</tissue>
    </source>
</reference>
<gene>
    <name evidence="9" type="ORF">DCAR_0623684</name>
</gene>
<evidence type="ECO:0000313" key="10">
    <source>
        <dbReference type="Proteomes" id="UP000077755"/>
    </source>
</evidence>
<evidence type="ECO:0000256" key="2">
    <source>
        <dbReference type="ARBA" id="ARBA00006070"/>
    </source>
</evidence>
<accession>A0AAF0XA50</accession>
<evidence type="ECO:0000256" key="3">
    <source>
        <dbReference type="ARBA" id="ARBA00022692"/>
    </source>
</evidence>
<comment type="subcellular location">
    <subcellularLocation>
        <location evidence="1">Membrane</location>
        <topology evidence="1">Multi-pass membrane protein</topology>
    </subcellularLocation>
</comment>
<keyword evidence="3 8" id="KW-0812">Transmembrane</keyword>
<feature type="transmembrane region" description="Helical" evidence="8">
    <location>
        <begin position="126"/>
        <end position="144"/>
    </location>
</feature>
<dbReference type="InterPro" id="IPR004932">
    <property type="entry name" value="Rer1"/>
</dbReference>
<feature type="transmembrane region" description="Helical" evidence="8">
    <location>
        <begin position="51"/>
        <end position="67"/>
    </location>
</feature>
<evidence type="ECO:0000256" key="1">
    <source>
        <dbReference type="ARBA" id="ARBA00004141"/>
    </source>
</evidence>
<evidence type="ECO:0000256" key="5">
    <source>
        <dbReference type="ARBA" id="ARBA00023136"/>
    </source>
</evidence>
<dbReference type="EMBL" id="CP093348">
    <property type="protein sequence ID" value="WOH04275.1"/>
    <property type="molecule type" value="Genomic_DNA"/>
</dbReference>
<name>A0AAF0XA50_DAUCS</name>
<organism evidence="9 10">
    <name type="scientific">Daucus carota subsp. sativus</name>
    <name type="common">Carrot</name>
    <dbReference type="NCBI Taxonomy" id="79200"/>
    <lineage>
        <taxon>Eukaryota</taxon>
        <taxon>Viridiplantae</taxon>
        <taxon>Streptophyta</taxon>
        <taxon>Embryophyta</taxon>
        <taxon>Tracheophyta</taxon>
        <taxon>Spermatophyta</taxon>
        <taxon>Magnoliopsida</taxon>
        <taxon>eudicotyledons</taxon>
        <taxon>Gunneridae</taxon>
        <taxon>Pentapetalae</taxon>
        <taxon>asterids</taxon>
        <taxon>campanulids</taxon>
        <taxon>Apiales</taxon>
        <taxon>Apiaceae</taxon>
        <taxon>Apioideae</taxon>
        <taxon>Scandiceae</taxon>
        <taxon>Daucinae</taxon>
        <taxon>Daucus</taxon>
        <taxon>Daucus sect. Daucus</taxon>
    </lineage>
</organism>
<feature type="compositionally biased region" description="Low complexity" evidence="7">
    <location>
        <begin position="10"/>
        <end position="21"/>
    </location>
</feature>
<dbReference type="GO" id="GO:0006621">
    <property type="term" value="P:protein retention in ER lumen"/>
    <property type="evidence" value="ECO:0007669"/>
    <property type="project" value="TreeGrafter"/>
</dbReference>
<dbReference type="Pfam" id="PF03248">
    <property type="entry name" value="Rer1"/>
    <property type="match status" value="1"/>
</dbReference>
<sequence>MDGQLGEGLSGSPLLSPQTTPRAPIAKLKHDCSRMFQYYLDKSTPLPTQRWLGTLALVFVYFLRVHILQGFYAVTYGIGIHVINCLIGFLSPQIDPEMESMDGADLPTKETDEFRPFIRRLPEFKFWYSITKAFCIGFLLTFFPIFDVPVFWPILLCYWIIQFLLMMKRHIMHMIKYKYIPLDLGKQKYTGNSPGGSPRSSSGKQN</sequence>
<dbReference type="GO" id="GO:0000139">
    <property type="term" value="C:Golgi membrane"/>
    <property type="evidence" value="ECO:0007669"/>
    <property type="project" value="TreeGrafter"/>
</dbReference>
<keyword evidence="10" id="KW-1185">Reference proteome</keyword>